<dbReference type="Gene3D" id="3.40.50.300">
    <property type="entry name" value="P-loop containing nucleotide triphosphate hydrolases"/>
    <property type="match status" value="1"/>
</dbReference>
<organism evidence="1 2">
    <name type="scientific">Candidatus Kirkpatrickella diaphorinae</name>
    <dbReference type="NCBI Taxonomy" id="2984322"/>
    <lineage>
        <taxon>Bacteria</taxon>
        <taxon>Pseudomonadati</taxon>
        <taxon>Pseudomonadota</taxon>
        <taxon>Alphaproteobacteria</taxon>
        <taxon>Acetobacterales</taxon>
        <taxon>Acetobacteraceae</taxon>
        <taxon>Candidatus Kirkpatrickella</taxon>
    </lineage>
</organism>
<dbReference type="PANTHER" id="PTHR11669">
    <property type="entry name" value="REPLICATION FACTOR C / DNA POLYMERASE III GAMMA-TAU SUBUNIT"/>
    <property type="match status" value="1"/>
</dbReference>
<evidence type="ECO:0000313" key="2">
    <source>
        <dbReference type="Proteomes" id="UP001163831"/>
    </source>
</evidence>
<evidence type="ECO:0000313" key="1">
    <source>
        <dbReference type="EMBL" id="UYH51853.1"/>
    </source>
</evidence>
<dbReference type="RefSeq" id="WP_319807448.1">
    <property type="nucleotide sequence ID" value="NZ_CP107052.1"/>
</dbReference>
<dbReference type="EMBL" id="CP107052">
    <property type="protein sequence ID" value="UYH51853.1"/>
    <property type="molecule type" value="Genomic_DNA"/>
</dbReference>
<keyword evidence="2" id="KW-1185">Reference proteome</keyword>
<proteinExistence type="predicted"/>
<dbReference type="SUPFAM" id="SSF52540">
    <property type="entry name" value="P-loop containing nucleoside triphosphate hydrolases"/>
    <property type="match status" value="1"/>
</dbReference>
<name>A0ABY6GM00_9PROT</name>
<protein>
    <submittedName>
        <fullName evidence="1">DNA polymerase III subunit delta</fullName>
    </submittedName>
</protein>
<sequence length="312" mass="34260">MIKNRARDIIGHDAAIQQFEAARQSGRLHHAWLITGTPQIGKTTLALFFARILLNATDPKSPISHRFEAGTHGDLLVITRGASTGKGGESQTIVAADIKPIQQLLHHTAAEGGWRVVIVAGGDLLNNFAANALLKLLEEPPEKTVFFITADNAAAVIPTIRSRCHKLFLHPLQDADMQVFLARHQLTDPDMNQRLISQAKGRPGYALELASRHYEDLTQIVEELASGASHALSPAQAERIAKEERGFSTFCDLLQEHIRDAALTSSHKGDQSAANRAAEIYQKLIYLRHETDRFNLDRTLAALKAAAMIGRL</sequence>
<dbReference type="InterPro" id="IPR050238">
    <property type="entry name" value="DNA_Rep/Repair_Clamp_Loader"/>
</dbReference>
<gene>
    <name evidence="1" type="ORF">N5W20_03045</name>
</gene>
<dbReference type="Proteomes" id="UP001163831">
    <property type="component" value="Chromosome"/>
</dbReference>
<dbReference type="InterPro" id="IPR027417">
    <property type="entry name" value="P-loop_NTPase"/>
</dbReference>
<accession>A0ABY6GM00</accession>
<dbReference type="PANTHER" id="PTHR11669:SF8">
    <property type="entry name" value="DNA POLYMERASE III SUBUNIT DELTA"/>
    <property type="match status" value="1"/>
</dbReference>
<dbReference type="Pfam" id="PF13177">
    <property type="entry name" value="DNA_pol3_delta2"/>
    <property type="match status" value="1"/>
</dbReference>
<reference evidence="1" key="1">
    <citation type="submission" date="2022-10" db="EMBL/GenBank/DDBJ databases">
        <title>Candidatus Kirkpatrella diaphorinas gen. nov., sp. nov., an uncultured endosymbiont identified in a population of Diaphorina citri from Hawaii.</title>
        <authorList>
            <person name="Henry E.M."/>
            <person name="Carlson C.R."/>
            <person name="Kuo Y.-W."/>
        </authorList>
    </citation>
    <scope>NUCLEOTIDE SEQUENCE</scope>
    <source>
        <strain evidence="1">CADCRV1</strain>
    </source>
</reference>